<gene>
    <name evidence="1" type="ORF">RRG08_014331</name>
</gene>
<organism evidence="1 2">
    <name type="scientific">Elysia crispata</name>
    <name type="common">lettuce slug</name>
    <dbReference type="NCBI Taxonomy" id="231223"/>
    <lineage>
        <taxon>Eukaryota</taxon>
        <taxon>Metazoa</taxon>
        <taxon>Spiralia</taxon>
        <taxon>Lophotrochozoa</taxon>
        <taxon>Mollusca</taxon>
        <taxon>Gastropoda</taxon>
        <taxon>Heterobranchia</taxon>
        <taxon>Euthyneura</taxon>
        <taxon>Panpulmonata</taxon>
        <taxon>Sacoglossa</taxon>
        <taxon>Placobranchoidea</taxon>
        <taxon>Plakobranchidae</taxon>
        <taxon>Elysia</taxon>
    </lineage>
</organism>
<sequence length="118" mass="13349">MVVGARPAEPGNRLDWLLWEADQVWKQQTGLSCPSWSREIVSHQEPLPDTEFVPQCLINGTVRQSSAGGQCLTCKFFEVRSFVVSCFLRTARERFKLSGPDIVLRAAHVIQLLPYYPS</sequence>
<protein>
    <submittedName>
        <fullName evidence="1">Uncharacterized protein</fullName>
    </submittedName>
</protein>
<name>A0AAE0XNJ7_9GAST</name>
<dbReference type="EMBL" id="JAWDGP010007948">
    <property type="protein sequence ID" value="KAK3699229.1"/>
    <property type="molecule type" value="Genomic_DNA"/>
</dbReference>
<dbReference type="Proteomes" id="UP001283361">
    <property type="component" value="Unassembled WGS sequence"/>
</dbReference>
<dbReference type="AlphaFoldDB" id="A0AAE0XNJ7"/>
<reference evidence="1" key="1">
    <citation type="journal article" date="2023" name="G3 (Bethesda)">
        <title>A reference genome for the long-term kleptoplast-retaining sea slug Elysia crispata morphotype clarki.</title>
        <authorList>
            <person name="Eastman K.E."/>
            <person name="Pendleton A.L."/>
            <person name="Shaikh M.A."/>
            <person name="Suttiyut T."/>
            <person name="Ogas R."/>
            <person name="Tomko P."/>
            <person name="Gavelis G."/>
            <person name="Widhalm J.R."/>
            <person name="Wisecaver J.H."/>
        </authorList>
    </citation>
    <scope>NUCLEOTIDE SEQUENCE</scope>
    <source>
        <strain evidence="1">ECLA1</strain>
    </source>
</reference>
<accession>A0AAE0XNJ7</accession>
<proteinExistence type="predicted"/>
<evidence type="ECO:0000313" key="2">
    <source>
        <dbReference type="Proteomes" id="UP001283361"/>
    </source>
</evidence>
<keyword evidence="2" id="KW-1185">Reference proteome</keyword>
<evidence type="ECO:0000313" key="1">
    <source>
        <dbReference type="EMBL" id="KAK3699229.1"/>
    </source>
</evidence>
<comment type="caution">
    <text evidence="1">The sequence shown here is derived from an EMBL/GenBank/DDBJ whole genome shotgun (WGS) entry which is preliminary data.</text>
</comment>